<comment type="caution">
    <text evidence="2">The sequence shown here is derived from an EMBL/GenBank/DDBJ whole genome shotgun (WGS) entry which is preliminary data.</text>
</comment>
<name>A0AAD4EXL3_9PEZI</name>
<feature type="chain" id="PRO_5042151925" evidence="1">
    <location>
        <begin position="23"/>
        <end position="181"/>
    </location>
</feature>
<dbReference type="Proteomes" id="UP001197093">
    <property type="component" value="Unassembled WGS sequence"/>
</dbReference>
<evidence type="ECO:0000256" key="1">
    <source>
        <dbReference type="SAM" id="SignalP"/>
    </source>
</evidence>
<evidence type="ECO:0000313" key="2">
    <source>
        <dbReference type="EMBL" id="KAG7289221.1"/>
    </source>
</evidence>
<dbReference type="AlphaFoldDB" id="A0AAD4EXL3"/>
<protein>
    <submittedName>
        <fullName evidence="2">Uncharacterized protein</fullName>
    </submittedName>
</protein>
<proteinExistence type="predicted"/>
<gene>
    <name evidence="2" type="ORF">NEMBOFW57_005586</name>
</gene>
<accession>A0AAD4EXL3</accession>
<dbReference type="EMBL" id="JAHCVI010000002">
    <property type="protein sequence ID" value="KAG7289221.1"/>
    <property type="molecule type" value="Genomic_DNA"/>
</dbReference>
<keyword evidence="1" id="KW-0732">Signal</keyword>
<organism evidence="2 3">
    <name type="scientific">Staphylotrichum longicolle</name>
    <dbReference type="NCBI Taxonomy" id="669026"/>
    <lineage>
        <taxon>Eukaryota</taxon>
        <taxon>Fungi</taxon>
        <taxon>Dikarya</taxon>
        <taxon>Ascomycota</taxon>
        <taxon>Pezizomycotina</taxon>
        <taxon>Sordariomycetes</taxon>
        <taxon>Sordariomycetidae</taxon>
        <taxon>Sordariales</taxon>
        <taxon>Chaetomiaceae</taxon>
        <taxon>Staphylotrichum</taxon>
    </lineage>
</organism>
<sequence>MLPKFIALSSVVLSRAVHGAATAPLQARDCNGETAALYCYTEANGTPQNVDLADVNFIAKYLRSYGRQIKPGRFFTMNANDTQGCGEWSVYARRNTLVTIKHINDTIDSSVLFEDIATAIDGGEKATPEQQQKALLGCGVDGGAFGVQANLSNPAYSAASYLAAGYKTSGLLVKVVHNAEQ</sequence>
<reference evidence="2" key="1">
    <citation type="submission" date="2023-02" db="EMBL/GenBank/DDBJ databases">
        <authorList>
            <person name="Palmer J.M."/>
        </authorList>
    </citation>
    <scope>NUCLEOTIDE SEQUENCE</scope>
    <source>
        <strain evidence="2">FW57</strain>
    </source>
</reference>
<feature type="signal peptide" evidence="1">
    <location>
        <begin position="1"/>
        <end position="22"/>
    </location>
</feature>
<keyword evidence="3" id="KW-1185">Reference proteome</keyword>
<evidence type="ECO:0000313" key="3">
    <source>
        <dbReference type="Proteomes" id="UP001197093"/>
    </source>
</evidence>